<gene>
    <name evidence="1" type="ORF">ACFO0S_04410</name>
</gene>
<evidence type="ECO:0000313" key="2">
    <source>
        <dbReference type="Proteomes" id="UP001595733"/>
    </source>
</evidence>
<evidence type="ECO:0000313" key="1">
    <source>
        <dbReference type="EMBL" id="MFC4354316.1"/>
    </source>
</evidence>
<dbReference type="RefSeq" id="WP_378140595.1">
    <property type="nucleotide sequence ID" value="NZ_JBHSEF010000010.1"/>
</dbReference>
<dbReference type="InterPro" id="IPR003462">
    <property type="entry name" value="ODC_Mu_crystall"/>
</dbReference>
<comment type="caution">
    <text evidence="1">The sequence shown here is derived from an EMBL/GenBank/DDBJ whole genome shotgun (WGS) entry which is preliminary data.</text>
</comment>
<dbReference type="PANTHER" id="PTHR13812:SF19">
    <property type="entry name" value="KETIMINE REDUCTASE MU-CRYSTALLIN"/>
    <property type="match status" value="1"/>
</dbReference>
<organism evidence="1 2">
    <name type="scientific">Chryseomicrobium palamuruense</name>
    <dbReference type="NCBI Taxonomy" id="682973"/>
    <lineage>
        <taxon>Bacteria</taxon>
        <taxon>Bacillati</taxon>
        <taxon>Bacillota</taxon>
        <taxon>Bacilli</taxon>
        <taxon>Bacillales</taxon>
        <taxon>Caryophanaceae</taxon>
        <taxon>Chryseomicrobium</taxon>
    </lineage>
</organism>
<accession>A0ABV8UUR6</accession>
<dbReference type="Gene3D" id="3.30.1780.10">
    <property type="entry name" value="ornithine cyclodeaminase, domain 1"/>
    <property type="match status" value="1"/>
</dbReference>
<keyword evidence="2" id="KW-1185">Reference proteome</keyword>
<dbReference type="Pfam" id="PF02423">
    <property type="entry name" value="OCD_Mu_crystall"/>
    <property type="match status" value="1"/>
</dbReference>
<dbReference type="SUPFAM" id="SSF51735">
    <property type="entry name" value="NAD(P)-binding Rossmann-fold domains"/>
    <property type="match status" value="1"/>
</dbReference>
<dbReference type="PIRSF" id="PIRSF001439">
    <property type="entry name" value="CryM"/>
    <property type="match status" value="1"/>
</dbReference>
<dbReference type="InterPro" id="IPR023401">
    <property type="entry name" value="ODC_N"/>
</dbReference>
<dbReference type="PANTHER" id="PTHR13812">
    <property type="entry name" value="KETIMINE REDUCTASE MU-CRYSTALLIN"/>
    <property type="match status" value="1"/>
</dbReference>
<dbReference type="Proteomes" id="UP001595733">
    <property type="component" value="Unassembled WGS sequence"/>
</dbReference>
<dbReference type="EMBL" id="JBHSEF010000010">
    <property type="protein sequence ID" value="MFC4354316.1"/>
    <property type="molecule type" value="Genomic_DNA"/>
</dbReference>
<protein>
    <submittedName>
        <fullName evidence="1">Ornithine cyclodeaminase family protein</fullName>
    </submittedName>
</protein>
<proteinExistence type="predicted"/>
<name>A0ABV8UUR6_9BACL</name>
<dbReference type="Gene3D" id="3.40.50.720">
    <property type="entry name" value="NAD(P)-binding Rossmann-like Domain"/>
    <property type="match status" value="1"/>
</dbReference>
<reference evidence="2" key="1">
    <citation type="journal article" date="2019" name="Int. J. Syst. Evol. Microbiol.">
        <title>The Global Catalogue of Microorganisms (GCM) 10K type strain sequencing project: providing services to taxonomists for standard genome sequencing and annotation.</title>
        <authorList>
            <consortium name="The Broad Institute Genomics Platform"/>
            <consortium name="The Broad Institute Genome Sequencing Center for Infectious Disease"/>
            <person name="Wu L."/>
            <person name="Ma J."/>
        </authorList>
    </citation>
    <scope>NUCLEOTIDE SEQUENCE [LARGE SCALE GENOMIC DNA]</scope>
    <source>
        <strain evidence="2">CCUG 50353</strain>
    </source>
</reference>
<dbReference type="InterPro" id="IPR036291">
    <property type="entry name" value="NAD(P)-bd_dom_sf"/>
</dbReference>
<sequence length="324" mass="35061">MRLINDSIIQHIYKMRHAIQDVEDMLAHISEGSNVNPHRTVIPVDEKNGSVLYMPSSDGTNYGAVKVVSIFPENPSKQLPTTQGTILLTELTTGRHVALVAGSYLTRLRTGALSAISCKHLARTDSKILAVIGTGAMAFEQVLGIVEVLPIQKIYLVNRTTEKAEQFAERLEAYGVNAQFEVVTDADKAVSKADVVCCATRSTQDVFSASAVKPGTHIIGVGSYLPEMREIPVDIIPKAAAIYADDVEGVQVEAGEFIAAAEQGEWRFDDLSGALHELVGQEYKRNAKAITIFKSVGAAHFDLAVAKGVYRLAKHLGVGEDVEM</sequence>